<evidence type="ECO:0000256" key="1">
    <source>
        <dbReference type="SAM" id="Coils"/>
    </source>
</evidence>
<evidence type="ECO:0000313" key="4">
    <source>
        <dbReference type="EMBL" id="NGZ90404.1"/>
    </source>
</evidence>
<name>A0A967ALA9_9FLAO</name>
<accession>A0A967ALA9</accession>
<organism evidence="4 5">
    <name type="scientific">Psychroflexus maritimus</name>
    <dbReference type="NCBI Taxonomy" id="2714865"/>
    <lineage>
        <taxon>Bacteria</taxon>
        <taxon>Pseudomonadati</taxon>
        <taxon>Bacteroidota</taxon>
        <taxon>Flavobacteriia</taxon>
        <taxon>Flavobacteriales</taxon>
        <taxon>Flavobacteriaceae</taxon>
        <taxon>Psychroflexus</taxon>
    </lineage>
</organism>
<protein>
    <submittedName>
        <fullName evidence="4">SHOCT domain-containing protein</fullName>
    </submittedName>
</protein>
<gene>
    <name evidence="4" type="ORF">G7034_09060</name>
</gene>
<comment type="caution">
    <text evidence="4">The sequence shown here is derived from an EMBL/GenBank/DDBJ whole genome shotgun (WGS) entry which is preliminary data.</text>
</comment>
<feature type="domain" description="SHOCT" evidence="3">
    <location>
        <begin position="125"/>
        <end position="144"/>
    </location>
</feature>
<evidence type="ECO:0000256" key="2">
    <source>
        <dbReference type="SAM" id="Phobius"/>
    </source>
</evidence>
<evidence type="ECO:0000259" key="3">
    <source>
        <dbReference type="Pfam" id="PF09851"/>
    </source>
</evidence>
<keyword evidence="1" id="KW-0175">Coiled coil</keyword>
<keyword evidence="5" id="KW-1185">Reference proteome</keyword>
<keyword evidence="2" id="KW-0472">Membrane</keyword>
<feature type="transmembrane region" description="Helical" evidence="2">
    <location>
        <begin position="27"/>
        <end position="49"/>
    </location>
</feature>
<dbReference type="Pfam" id="PF09851">
    <property type="entry name" value="SHOCT"/>
    <property type="match status" value="2"/>
</dbReference>
<sequence length="241" mass="28557">MEVGIALNIILSLWIIPTYLGKKRKIGFTWSLVACVFLTPILGVIITLLSPKLPEYKKESIRKRKELKSINNRFKEELLNYENKLDDLKDLKDKGILTQDEFNQKSAKLKADKTKKEVEQTAEYKKLKDLYDDGILTKEEFESKTKNLFQKFKNINNIKVNLYGQWLSEDMVYLFNMDNSFKFYPKNTKESIYKSGHWKIIDKNTIIVNYNKRSVLKIKEITENKLVYLYENKKHILQKIN</sequence>
<keyword evidence="2" id="KW-1133">Transmembrane helix</keyword>
<dbReference type="AlphaFoldDB" id="A0A967ALA9"/>
<proteinExistence type="predicted"/>
<feature type="transmembrane region" description="Helical" evidence="2">
    <location>
        <begin position="5"/>
        <end position="21"/>
    </location>
</feature>
<reference evidence="4" key="1">
    <citation type="submission" date="2020-03" db="EMBL/GenBank/DDBJ databases">
        <title>Psychroflexus Maritimus sp. nov., isolate from marine sediment.</title>
        <authorList>
            <person name="Zhong Y.-L."/>
        </authorList>
    </citation>
    <scope>NUCLEOTIDE SEQUENCE</scope>
    <source>
        <strain evidence="4">C1</strain>
    </source>
</reference>
<evidence type="ECO:0000313" key="5">
    <source>
        <dbReference type="Proteomes" id="UP000643701"/>
    </source>
</evidence>
<dbReference type="EMBL" id="JAANAS010000065">
    <property type="protein sequence ID" value="NGZ90404.1"/>
    <property type="molecule type" value="Genomic_DNA"/>
</dbReference>
<keyword evidence="2" id="KW-0812">Transmembrane</keyword>
<dbReference type="Proteomes" id="UP000643701">
    <property type="component" value="Unassembled WGS sequence"/>
</dbReference>
<dbReference type="InterPro" id="IPR018649">
    <property type="entry name" value="SHOCT"/>
</dbReference>
<feature type="domain" description="SHOCT" evidence="3">
    <location>
        <begin position="84"/>
        <end position="105"/>
    </location>
</feature>
<dbReference type="RefSeq" id="WP_166400652.1">
    <property type="nucleotide sequence ID" value="NZ_JAANAS010000065.1"/>
</dbReference>
<feature type="coiled-coil region" evidence="1">
    <location>
        <begin position="57"/>
        <end position="91"/>
    </location>
</feature>